<proteinExistence type="predicted"/>
<organism evidence="1 2">
    <name type="scientific">Chitinophaga oryziterrae</name>
    <dbReference type="NCBI Taxonomy" id="1031224"/>
    <lineage>
        <taxon>Bacteria</taxon>
        <taxon>Pseudomonadati</taxon>
        <taxon>Bacteroidota</taxon>
        <taxon>Chitinophagia</taxon>
        <taxon>Chitinophagales</taxon>
        <taxon>Chitinophagaceae</taxon>
        <taxon>Chitinophaga</taxon>
    </lineage>
</organism>
<evidence type="ECO:0000313" key="2">
    <source>
        <dbReference type="Proteomes" id="UP000468388"/>
    </source>
</evidence>
<accession>A0A6N8J5D4</accession>
<dbReference type="Proteomes" id="UP000468388">
    <property type="component" value="Unassembled WGS sequence"/>
</dbReference>
<keyword evidence="1" id="KW-0547">Nucleotide-binding</keyword>
<evidence type="ECO:0000313" key="1">
    <source>
        <dbReference type="EMBL" id="MVT39382.1"/>
    </source>
</evidence>
<reference evidence="1 2" key="1">
    <citation type="submission" date="2019-12" db="EMBL/GenBank/DDBJ databases">
        <title>The draft genomic sequence of strain Chitinophaga oryziterrae JCM 16595.</title>
        <authorList>
            <person name="Zhang X."/>
        </authorList>
    </citation>
    <scope>NUCLEOTIDE SEQUENCE [LARGE SCALE GENOMIC DNA]</scope>
    <source>
        <strain evidence="1 2">JCM 16595</strain>
    </source>
</reference>
<keyword evidence="1" id="KW-0067">ATP-binding</keyword>
<dbReference type="RefSeq" id="WP_157298060.1">
    <property type="nucleotide sequence ID" value="NZ_BAAAZB010000005.1"/>
</dbReference>
<comment type="caution">
    <text evidence="1">The sequence shown here is derived from an EMBL/GenBank/DDBJ whole genome shotgun (WGS) entry which is preliminary data.</text>
</comment>
<protein>
    <submittedName>
        <fullName evidence="1">ATP-binding protein</fullName>
    </submittedName>
</protein>
<keyword evidence="2" id="KW-1185">Reference proteome</keyword>
<gene>
    <name evidence="1" type="ORF">GO495_02185</name>
</gene>
<name>A0A6N8J5D4_9BACT</name>
<sequence length="2085" mass="236300">MSNDLVAYSRAGDVFHYRWAARRCLHLIYPNAVLHSIVIEGAMPSETVHQGEYVIDLAEYSTINGVEHVHYYQLKHTTVQIESPFTLGDFSKTLTGFAKKFAQHLVNGDIIPSNITFTILTNRPIEVAVKNNITAISEGRTVNFRTIKAIRRYGEGLNEDDLRRFCSRLRLEDGHGNYNVQRDELRIEMNQLIVGSIENAQMNNLTTLMQDKVMPDSDGIIKREDVLLRFGVTSERDLYPAPAVFSLIENIIVREAYSALIPQIQMASEPIVIHAGGGIGKSVFCQQLLRMLPEGWFGIAYDCFGAGGYRNRSTSRHRHRDALVQVANELASHGLCAPMIVHSGSQDKDIMRTFIARIEVSVLSLRRSHKEAQLVIIFDAADNAEMAASELGDSCFAKELLREVLPDGCKLVFSCRTERVHLLQPGNSIHLLSLVSFSQAESLQNLRKQFPDCEEIEGAEFHRLTSGNPRVQANALETGFESVDALLKSLGPSGVSVDEQIAHQLHQAIGRLKNSLPHQYHENVNAICLGLASLPPYIPIEVLATVSGIGVQDIRSFVADIGRPLWITDSSVQFRDEPTETWFRNSFTADPKAYEMYVQLLEPIATQFTYVASVLPQLYLNAKQYSKLIEVALSDQYLPLANPIDTRNVRVYRLQFAFKAALRLSRYQDAPKLAMRAGEEVAGDHRQFLLMRDNIDLLVCLQSKEKIQEIAFKRLLRGAWNGSENVYAAALLSGIKEFHGEASGFLRAARGWLKIHYEQVGDKDDGYNREQEVSEKDILEIAYAYLNIHGVNACWNFLSGITPEQARFQISQDLAKKLIDLERYTEIEELILYCEREPYITVAITAVLMDLGHQPEPVALIPCLDLLCHSATRIIKPGFVIRDRIVPAIVSFLEACLAAHLSSVKILWVLRAYVPTRASTMVASASYTHDRTVFFKAVAIRSILSQISTISSRDLQPVEWLQKMDGYDSQTYGEFTELVDGLMPWYILRAQLINESNTAVLELVTDVDSASKKGIEHRYRSYDTLPTEIATVQSNILVNFKQGRSEEIFQFYQKFLQHATAFDIKIRLQTIHAANRLPHLSNVVQEMELSTFEMLKTGHDRGPNEISDDYLTLARAVVNTSVDDAGIYFNEAVTSVSKFGEELIQRWEALSKVAEQSATNYHMHELAYRFIRCAELVGANVSREKHWDRSDAVRICAKISPDIAIAALSRWRDRAVYGFPYNLMSLLKQLTQSGYMAPVTGWSLVRLLPGYDIEKYLGICLSQDLLPAVKQQIYDDAIEQLARQGANEKLWQKMLMLGEKCNLTVTDFVKQKSPRVFTTSDVRQNDAQENANKDYWNKVFSGVEIKNSSELLDWFLSINETAEETNNYTSPADFYKELINRIKETQLWDVSKILLESDDVNYYEISVFLSGIPTAWKKRVSFKNKWEQLIQECGSCYARELCSNYAFKSFVRELALTDELKAHLRIGIINGMAAGTEMDDATVLFGFVEVITPLLEAQQAVQVASYCLERFELHMEAEFGDGPWAEWLYPHSTPIRNIANLIWSVLGSPKSSERWCAAHCVRTLADFNCTSELEELIQCLPGENIGAFGGQGYIFYHLHAKQFLLMAFASISHKYPAQLKQHVSIFSNIALTQEHILIQTAAKDTALTLEMYFPGSIDLPVLQSLNDVGKPVEVKIVERGYMTESVLHQEGSIDTTLKFDFDWDFDRYWFDPLADVFCISEAQVEQIATEVIINDWAKGDEKAFQDDPRRLVWKSHSYQEEVWHHHGEYPRTDTLSFYLSYHSMLVVAAKLLKTMPVVKEEYDGDTWLDWLSHHWLTRNNGSWLADGRTALPIKTVLEAKPSERWLGHVLETEFVTCIKGGDLNDVWLNVKAGWKEGFESFSQSVSITSALVSPKTSSALMRALSTYSNPYLYHLPAYEDSPMDFNAEPFSLKGWILDRNISKGIDEQDPYADHIDYPFFQLADSIITACALVPGKKEHQWHDPTTGELVLYCEAWSSGRDTRDKEPSQSGMRLRASIPFLQLVCQTFACDIIFEVEIRKDTLREYRTSEAEYRSPLAKIFILSQDGILRTTTDTYTGETDCETA</sequence>
<dbReference type="EMBL" id="WRXO01000001">
    <property type="protein sequence ID" value="MVT39382.1"/>
    <property type="molecule type" value="Genomic_DNA"/>
</dbReference>
<dbReference type="GO" id="GO:0005524">
    <property type="term" value="F:ATP binding"/>
    <property type="evidence" value="ECO:0007669"/>
    <property type="project" value="UniProtKB-KW"/>
</dbReference>
<dbReference type="OrthoDB" id="4770405at2"/>